<gene>
    <name evidence="1" type="ORF">PORY_001973</name>
</gene>
<proteinExistence type="predicted"/>
<evidence type="ECO:0000313" key="1">
    <source>
        <dbReference type="EMBL" id="KAG4304580.1"/>
    </source>
</evidence>
<keyword evidence="2" id="KW-1185">Reference proteome</keyword>
<organism evidence="1 2">
    <name type="scientific">Pneumocystis oryctolagi</name>
    <dbReference type="NCBI Taxonomy" id="42067"/>
    <lineage>
        <taxon>Eukaryota</taxon>
        <taxon>Fungi</taxon>
        <taxon>Dikarya</taxon>
        <taxon>Ascomycota</taxon>
        <taxon>Taphrinomycotina</taxon>
        <taxon>Pneumocystomycetes</taxon>
        <taxon>Pneumocystaceae</taxon>
        <taxon>Pneumocystis</taxon>
    </lineage>
</organism>
<evidence type="ECO:0000313" key="2">
    <source>
        <dbReference type="Proteomes" id="UP000768646"/>
    </source>
</evidence>
<comment type="caution">
    <text evidence="1">The sequence shown here is derived from an EMBL/GenBank/DDBJ whole genome shotgun (WGS) entry which is preliminary data.</text>
</comment>
<sequence>MDVKIESYKDESQLQSIINLITRDLSEPYSIYVFRYFIHQWPELCFLAKKDNIVVGTIICKLENHKKRLRGYIAMLAVKKEYRGKGIASKMVEKILSIMKKRDTDEVVLETEVTNKEAIILYENFGFIRDKRLHRYYLNISDAYRFILKFKDPIYCKLQKYTSEINI</sequence>
<dbReference type="EMBL" id="JABTEG010000007">
    <property type="protein sequence ID" value="KAG4304580.1"/>
    <property type="molecule type" value="Genomic_DNA"/>
</dbReference>
<protein>
    <submittedName>
        <fullName evidence="1">Uncharacterized protein</fullName>
    </submittedName>
</protein>
<reference evidence="1 2" key="1">
    <citation type="journal article" date="2021" name="Commun. Biol.">
        <title>Genomic insights into the host specific adaptation of the Pneumocystis genus.</title>
        <authorList>
            <person name="Cisse O.H."/>
            <person name="Ma L."/>
            <person name="Dekker J.P."/>
            <person name="Khil P.P."/>
            <person name="Youn J.-H."/>
            <person name="Brenchley J.M."/>
            <person name="Blair R."/>
            <person name="Pahar B."/>
            <person name="Chabe M."/>
            <person name="Van Rompay K.K.A."/>
            <person name="Keesler R."/>
            <person name="Sukura A."/>
            <person name="Hirsch V."/>
            <person name="Kutty G."/>
            <person name="Liu Y."/>
            <person name="Peng L."/>
            <person name="Chen J."/>
            <person name="Song J."/>
            <person name="Weissenbacher-Lang C."/>
            <person name="Xu J."/>
            <person name="Upham N.S."/>
            <person name="Stajich J.E."/>
            <person name="Cuomo C.A."/>
            <person name="Cushion M.T."/>
            <person name="Kovacs J.A."/>
        </authorList>
    </citation>
    <scope>NUCLEOTIDE SEQUENCE [LARGE SCALE GENOMIC DNA]</scope>
    <source>
        <strain evidence="1 2">RABM</strain>
    </source>
</reference>
<dbReference type="Proteomes" id="UP000768646">
    <property type="component" value="Unassembled WGS sequence"/>
</dbReference>
<name>A0ACB7CAS2_9ASCO</name>
<accession>A0ACB7CAS2</accession>